<evidence type="ECO:0000259" key="6">
    <source>
        <dbReference type="Pfam" id="PF13817"/>
    </source>
</evidence>
<dbReference type="InterPro" id="IPR024474">
    <property type="entry name" value="Znf_dom_IS66"/>
</dbReference>
<dbReference type="PANTHER" id="PTHR33678">
    <property type="entry name" value="BLL1576 PROTEIN"/>
    <property type="match status" value="1"/>
</dbReference>
<dbReference type="AlphaFoldDB" id="A0A0F8ET67"/>
<evidence type="ECO:0000259" key="5">
    <source>
        <dbReference type="Pfam" id="PF13007"/>
    </source>
</evidence>
<sequence>MTDDMLHTTQNPDELRRLATALLTAQAREYEQRLHNLNTVNTTLEQRLHNLNTVNTTLEQRLHNLNTVNTTLEQRIHDLNAAMQAEKTAYEQRIRELEEALKLARQWRFGRKSERLPASQKPLADEDAASDEADITRQLSDLLPVKEKTGKKPARHPLPAHLPRQETVLMPETGSTCPDCGSEMRHIRDEVNEVLEYVPAHFVVKRTVRPQYSCPCCDTVHSAVLPPAVIDKGQPGPGLLAQVVTAKVLDHLPLQRQQKIYAREGVQLPESTLTDWFGQTAAVLSPLAAALKRDLLRQPVLQADETPLQILDTRKGKVRKGYLWAYVSAAGSARDIVVYDCRPGRAGQYACEMLSGWSGTLVADGYAGYRALFRDGQEGAPPAAPGIREAGCMAHVRRKFMELYRMNGSPGAKEALKQIRALYILERTIRQRPAEQKRRWRRRYAKPQMEAFHSWLRATEKTSAPGGRLHGAVTYALKRWPALETYLNDGRVPLDNNRCEQMMRPVAQGRKSWLFAGSLRGGERLAELLTLLHTARLNGLEPVAWLRDVLEKLPSWPASRLDELLPYRHPAD</sequence>
<feature type="domain" description="Transposase IS66 zinc-finger binding" evidence="4">
    <location>
        <begin position="176"/>
        <end position="218"/>
    </location>
</feature>
<accession>A0A0F8ET67</accession>
<name>A0A0F8ET67_METMZ</name>
<protein>
    <submittedName>
        <fullName evidence="7">Transposase</fullName>
    </submittedName>
</protein>
<evidence type="ECO:0000313" key="7">
    <source>
        <dbReference type="EMBL" id="KKG33334.1"/>
    </source>
</evidence>
<reference evidence="7 8" key="1">
    <citation type="journal article" date="2015" name="ISME J.">
        <title>Genomic and phenotypic differentiation among Methanosarcina mazei populations from Columbia River sediment.</title>
        <authorList>
            <person name="Youngblut N.D."/>
            <person name="Wirth J.S."/>
            <person name="Henriksen J.R."/>
            <person name="Smith M."/>
            <person name="Simon H."/>
            <person name="Metcalf W.W."/>
            <person name="Whitaker R.J."/>
        </authorList>
    </citation>
    <scope>NUCLEOTIDE SEQUENCE [LARGE SCALE GENOMIC DNA]</scope>
    <source>
        <strain evidence="7 8">3.F.A.1A.1</strain>
    </source>
</reference>
<dbReference type="InterPro" id="IPR039552">
    <property type="entry name" value="IS66_C"/>
</dbReference>
<dbReference type="Proteomes" id="UP000034399">
    <property type="component" value="Unassembled WGS sequence"/>
</dbReference>
<dbReference type="Pfam" id="PF03050">
    <property type="entry name" value="DDE_Tnp_IS66"/>
    <property type="match status" value="1"/>
</dbReference>
<evidence type="ECO:0000313" key="8">
    <source>
        <dbReference type="Proteomes" id="UP000034399"/>
    </source>
</evidence>
<evidence type="ECO:0000259" key="3">
    <source>
        <dbReference type="Pfam" id="PF03050"/>
    </source>
</evidence>
<proteinExistence type="predicted"/>
<dbReference type="InterPro" id="IPR024463">
    <property type="entry name" value="Transposase_TnpC_homeodom"/>
</dbReference>
<dbReference type="Pfam" id="PF13817">
    <property type="entry name" value="DDE_Tnp_IS66_C"/>
    <property type="match status" value="1"/>
</dbReference>
<dbReference type="InterPro" id="IPR052344">
    <property type="entry name" value="Transposase-related"/>
</dbReference>
<gene>
    <name evidence="7" type="ORF">DU52_06270</name>
</gene>
<dbReference type="RefSeq" id="WP_048044204.1">
    <property type="nucleotide sequence ID" value="NZ_JJPA01000113.1"/>
</dbReference>
<feature type="domain" description="Transposase IS66 C-terminal" evidence="6">
    <location>
        <begin position="530"/>
        <end position="567"/>
    </location>
</feature>
<feature type="domain" description="Transposase TnpC homeodomain" evidence="5">
    <location>
        <begin position="96"/>
        <end position="166"/>
    </location>
</feature>
<dbReference type="EMBL" id="JJPA01000113">
    <property type="protein sequence ID" value="KKG33334.1"/>
    <property type="molecule type" value="Genomic_DNA"/>
</dbReference>
<evidence type="ECO:0000256" key="2">
    <source>
        <dbReference type="SAM" id="MobiDB-lite"/>
    </source>
</evidence>
<feature type="domain" description="Transposase IS66 central" evidence="3">
    <location>
        <begin position="232"/>
        <end position="523"/>
    </location>
</feature>
<dbReference type="PATRIC" id="fig|2209.61.peg.1378"/>
<feature type="coiled-coil region" evidence="1">
    <location>
        <begin position="27"/>
        <end position="107"/>
    </location>
</feature>
<feature type="region of interest" description="Disordered" evidence="2">
    <location>
        <begin position="114"/>
        <end position="159"/>
    </location>
</feature>
<evidence type="ECO:0000259" key="4">
    <source>
        <dbReference type="Pfam" id="PF13005"/>
    </source>
</evidence>
<dbReference type="PANTHER" id="PTHR33678:SF1">
    <property type="entry name" value="BLL1576 PROTEIN"/>
    <property type="match status" value="1"/>
</dbReference>
<comment type="caution">
    <text evidence="7">The sequence shown here is derived from an EMBL/GenBank/DDBJ whole genome shotgun (WGS) entry which is preliminary data.</text>
</comment>
<organism evidence="7 8">
    <name type="scientific">Methanosarcina mazei</name>
    <name type="common">Methanosarcina frisia</name>
    <dbReference type="NCBI Taxonomy" id="2209"/>
    <lineage>
        <taxon>Archaea</taxon>
        <taxon>Methanobacteriati</taxon>
        <taxon>Methanobacteriota</taxon>
        <taxon>Stenosarchaea group</taxon>
        <taxon>Methanomicrobia</taxon>
        <taxon>Methanosarcinales</taxon>
        <taxon>Methanosarcinaceae</taxon>
        <taxon>Methanosarcina</taxon>
    </lineage>
</organism>
<dbReference type="NCBIfam" id="NF033517">
    <property type="entry name" value="transpos_IS66"/>
    <property type="match status" value="1"/>
</dbReference>
<keyword evidence="1" id="KW-0175">Coiled coil</keyword>
<dbReference type="Pfam" id="PF13005">
    <property type="entry name" value="zf-IS66"/>
    <property type="match status" value="1"/>
</dbReference>
<evidence type="ECO:0000256" key="1">
    <source>
        <dbReference type="SAM" id="Coils"/>
    </source>
</evidence>
<dbReference type="InterPro" id="IPR004291">
    <property type="entry name" value="Transposase_IS66_central"/>
</dbReference>
<dbReference type="Pfam" id="PF13007">
    <property type="entry name" value="LZ_Tnp_IS66"/>
    <property type="match status" value="1"/>
</dbReference>